<feature type="region of interest" description="Disordered" evidence="1">
    <location>
        <begin position="1"/>
        <end position="21"/>
    </location>
</feature>
<name>A0ABD6AGA4_9EURY</name>
<dbReference type="RefSeq" id="WP_256407390.1">
    <property type="nucleotide sequence ID" value="NZ_JANHDN010000001.1"/>
</dbReference>
<dbReference type="Proteomes" id="UP001596545">
    <property type="component" value="Unassembled WGS sequence"/>
</dbReference>
<dbReference type="EMBL" id="JBHTBL010000001">
    <property type="protein sequence ID" value="MFC7323289.1"/>
    <property type="molecule type" value="Genomic_DNA"/>
</dbReference>
<evidence type="ECO:0000256" key="1">
    <source>
        <dbReference type="SAM" id="MobiDB-lite"/>
    </source>
</evidence>
<protein>
    <submittedName>
        <fullName evidence="2">Uncharacterized protein</fullName>
    </submittedName>
</protein>
<dbReference type="AlphaFoldDB" id="A0ABD6AGA4"/>
<organism evidence="2 3">
    <name type="scientific">Halorubrum rutilum</name>
    <dbReference type="NCBI Taxonomy" id="1364933"/>
    <lineage>
        <taxon>Archaea</taxon>
        <taxon>Methanobacteriati</taxon>
        <taxon>Methanobacteriota</taxon>
        <taxon>Stenosarchaea group</taxon>
        <taxon>Halobacteria</taxon>
        <taxon>Halobacteriales</taxon>
        <taxon>Haloferacaceae</taxon>
        <taxon>Halorubrum</taxon>
    </lineage>
</organism>
<reference evidence="2 3" key="1">
    <citation type="journal article" date="2019" name="Int. J. Syst. Evol. Microbiol.">
        <title>The Global Catalogue of Microorganisms (GCM) 10K type strain sequencing project: providing services to taxonomists for standard genome sequencing and annotation.</title>
        <authorList>
            <consortium name="The Broad Institute Genomics Platform"/>
            <consortium name="The Broad Institute Genome Sequencing Center for Infectious Disease"/>
            <person name="Wu L."/>
            <person name="Ma J."/>
        </authorList>
    </citation>
    <scope>NUCLEOTIDE SEQUENCE [LARGE SCALE GENOMIC DNA]</scope>
    <source>
        <strain evidence="2 3">CGMCC 1.12554</strain>
    </source>
</reference>
<evidence type="ECO:0000313" key="3">
    <source>
        <dbReference type="Proteomes" id="UP001596545"/>
    </source>
</evidence>
<proteinExistence type="predicted"/>
<comment type="caution">
    <text evidence="2">The sequence shown here is derived from an EMBL/GenBank/DDBJ whole genome shotgun (WGS) entry which is preliminary data.</text>
</comment>
<keyword evidence="3" id="KW-1185">Reference proteome</keyword>
<accession>A0ABD6AGA4</accession>
<evidence type="ECO:0000313" key="2">
    <source>
        <dbReference type="EMBL" id="MFC7323289.1"/>
    </source>
</evidence>
<sequence length="81" mass="9212">MAMRSFADPETKFRIEASGTPPSVDGLAITEPKWLVCEECGAKVRIDGPDGHQTTIDNLPHDRDCEQRDVVSRYFEEQYVR</sequence>
<gene>
    <name evidence="2" type="ORF">ACFQMF_01715</name>
</gene>